<keyword evidence="1" id="KW-0812">Transmembrane</keyword>
<name>A0A2N5N885_9BACL</name>
<organism evidence="2 3">
    <name type="scientific">Paenibacillus pasadenensis</name>
    <dbReference type="NCBI Taxonomy" id="217090"/>
    <lineage>
        <taxon>Bacteria</taxon>
        <taxon>Bacillati</taxon>
        <taxon>Bacillota</taxon>
        <taxon>Bacilli</taxon>
        <taxon>Bacillales</taxon>
        <taxon>Paenibacillaceae</taxon>
        <taxon>Paenibacillus</taxon>
    </lineage>
</organism>
<dbReference type="EMBL" id="NFEZ01000004">
    <property type="protein sequence ID" value="PLT46538.1"/>
    <property type="molecule type" value="Genomic_DNA"/>
</dbReference>
<dbReference type="PIRSF" id="PIRSF029895">
    <property type="entry name" value="SpoIV"/>
    <property type="match status" value="1"/>
</dbReference>
<proteinExistence type="predicted"/>
<evidence type="ECO:0000313" key="2">
    <source>
        <dbReference type="EMBL" id="PLT46538.1"/>
    </source>
</evidence>
<dbReference type="OrthoDB" id="1640349at2"/>
<dbReference type="AlphaFoldDB" id="A0A2N5N885"/>
<keyword evidence="1" id="KW-1133">Transmembrane helix</keyword>
<gene>
    <name evidence="2" type="ORF">B8V81_4969</name>
</gene>
<dbReference type="NCBIfam" id="TIGR02876">
    <property type="entry name" value="spore_yqfD"/>
    <property type="match status" value="1"/>
</dbReference>
<dbReference type="Proteomes" id="UP000234789">
    <property type="component" value="Unassembled WGS sequence"/>
</dbReference>
<keyword evidence="3" id="KW-1185">Reference proteome</keyword>
<comment type="caution">
    <text evidence="2">The sequence shown here is derived from an EMBL/GenBank/DDBJ whole genome shotgun (WGS) entry which is preliminary data.</text>
</comment>
<reference evidence="2 3" key="1">
    <citation type="submission" date="2017-05" db="EMBL/GenBank/DDBJ databases">
        <title>Functional genome analysis of Paenibacillus pasadenensis strain R16: insights on endophytic life style and antifungal activity.</title>
        <authorList>
            <person name="Passera A."/>
            <person name="Marcolungo L."/>
            <person name="Casati P."/>
            <person name="Brasca M."/>
            <person name="Quaglino F."/>
            <person name="Delledonne M."/>
        </authorList>
    </citation>
    <scope>NUCLEOTIDE SEQUENCE [LARGE SCALE GENOMIC DNA]</scope>
    <source>
        <strain evidence="2 3">R16</strain>
    </source>
</reference>
<keyword evidence="1" id="KW-0472">Membrane</keyword>
<protein>
    <submittedName>
        <fullName evidence="2">Stage IV sporulation protein</fullName>
    </submittedName>
</protein>
<evidence type="ECO:0000256" key="1">
    <source>
        <dbReference type="SAM" id="Phobius"/>
    </source>
</evidence>
<sequence>MKEGWLQRMKGIVTVQVRGGEPEALVNGALQDGLSLWSIRRTSPEHMVFSLTVPDFFRLRPYLRRTGCRIHVTRREGLPFWLRKARKRKFFLGGIALFFVAMYLLSSLLWNIEVRGNKAIRTEDLLAAAKAEGVHPFQWEWKLPEPSDLAKRLAQRLPDAAWIGVEKKGTRLIIQVVETKKPAVRAPRNTRHLIASADAVVTRIIADKGRPVVHVNSRVKKGQTLISGTIGEGANTATVVADGEVRGLVWYEYDVVSPLERTANVYTGETKTKWSLVLFGRALQLTGYGKDPFSASQTREQLQQLGWRGWELPVGRLKETVMELRQERRQLGREEAVESGLLQARADVLSKAGADAVVKEQKILHEKTDNGKVYMKVLLEVDQSIVKEMPLVQMQGE</sequence>
<accession>A0A2N5N885</accession>
<dbReference type="InterPro" id="IPR010690">
    <property type="entry name" value="YqfD"/>
</dbReference>
<feature type="transmembrane region" description="Helical" evidence="1">
    <location>
        <begin position="90"/>
        <end position="110"/>
    </location>
</feature>
<dbReference type="RefSeq" id="WP_028597060.1">
    <property type="nucleotide sequence ID" value="NZ_BIMM01000008.1"/>
</dbReference>
<evidence type="ECO:0000313" key="3">
    <source>
        <dbReference type="Proteomes" id="UP000234789"/>
    </source>
</evidence>
<dbReference type="Pfam" id="PF06898">
    <property type="entry name" value="YqfD"/>
    <property type="match status" value="1"/>
</dbReference>